<sequence length="99" mass="10789">MSQLNTSTIAILSGAASVVVGLVAFALSWNLWALWGGPMPGAQVLLFPGNLSLVYVWHPLFTEEVNFWPKLALQMFGQFTLVASVVAVATKAIRRWRSA</sequence>
<keyword evidence="1" id="KW-0812">Transmembrane</keyword>
<comment type="caution">
    <text evidence="2">The sequence shown here is derived from an EMBL/GenBank/DDBJ whole genome shotgun (WGS) entry which is preliminary data.</text>
</comment>
<dbReference type="EMBL" id="JAUZVZ010000028">
    <property type="protein sequence ID" value="MDP4537601.1"/>
    <property type="molecule type" value="Genomic_DNA"/>
</dbReference>
<protein>
    <submittedName>
        <fullName evidence="2">Uncharacterized protein</fullName>
    </submittedName>
</protein>
<reference evidence="2 3" key="1">
    <citation type="submission" date="2023-08" db="EMBL/GenBank/DDBJ databases">
        <authorList>
            <person name="Joshi A."/>
            <person name="Thite S."/>
        </authorList>
    </citation>
    <scope>NUCLEOTIDE SEQUENCE [LARGE SCALE GENOMIC DNA]</scope>
    <source>
        <strain evidence="2 3">AC40</strain>
    </source>
</reference>
<accession>A0ABT9H2R4</accession>
<keyword evidence="3" id="KW-1185">Reference proteome</keyword>
<evidence type="ECO:0000256" key="1">
    <source>
        <dbReference type="SAM" id="Phobius"/>
    </source>
</evidence>
<name>A0ABT9H2R4_9GAMM</name>
<feature type="transmembrane region" description="Helical" evidence="1">
    <location>
        <begin position="73"/>
        <end position="93"/>
    </location>
</feature>
<gene>
    <name evidence="2" type="ORF">Q3O60_15550</name>
</gene>
<organism evidence="2 3">
    <name type="scientific">Alkalimonas collagenimarina</name>
    <dbReference type="NCBI Taxonomy" id="400390"/>
    <lineage>
        <taxon>Bacteria</taxon>
        <taxon>Pseudomonadati</taxon>
        <taxon>Pseudomonadota</taxon>
        <taxon>Gammaproteobacteria</taxon>
        <taxon>Alkalimonas</taxon>
    </lineage>
</organism>
<dbReference type="RefSeq" id="WP_305894852.1">
    <property type="nucleotide sequence ID" value="NZ_JAUZVZ010000028.1"/>
</dbReference>
<keyword evidence="1" id="KW-0472">Membrane</keyword>
<evidence type="ECO:0000313" key="2">
    <source>
        <dbReference type="EMBL" id="MDP4537601.1"/>
    </source>
</evidence>
<evidence type="ECO:0000313" key="3">
    <source>
        <dbReference type="Proteomes" id="UP001231616"/>
    </source>
</evidence>
<proteinExistence type="predicted"/>
<dbReference type="Proteomes" id="UP001231616">
    <property type="component" value="Unassembled WGS sequence"/>
</dbReference>
<feature type="transmembrane region" description="Helical" evidence="1">
    <location>
        <begin position="44"/>
        <end position="61"/>
    </location>
</feature>
<feature type="transmembrane region" description="Helical" evidence="1">
    <location>
        <begin position="6"/>
        <end position="32"/>
    </location>
</feature>
<keyword evidence="1" id="KW-1133">Transmembrane helix</keyword>